<organism evidence="1 2">
    <name type="scientific">Araneus ventricosus</name>
    <name type="common">Orbweaver spider</name>
    <name type="synonym">Epeira ventricosa</name>
    <dbReference type="NCBI Taxonomy" id="182803"/>
    <lineage>
        <taxon>Eukaryota</taxon>
        <taxon>Metazoa</taxon>
        <taxon>Ecdysozoa</taxon>
        <taxon>Arthropoda</taxon>
        <taxon>Chelicerata</taxon>
        <taxon>Arachnida</taxon>
        <taxon>Araneae</taxon>
        <taxon>Araneomorphae</taxon>
        <taxon>Entelegynae</taxon>
        <taxon>Araneoidea</taxon>
        <taxon>Araneidae</taxon>
        <taxon>Araneus</taxon>
    </lineage>
</organism>
<keyword evidence="2" id="KW-1185">Reference proteome</keyword>
<dbReference type="EMBL" id="BGPR01013259">
    <property type="protein sequence ID" value="GBN59857.1"/>
    <property type="molecule type" value="Genomic_DNA"/>
</dbReference>
<evidence type="ECO:0008006" key="3">
    <source>
        <dbReference type="Google" id="ProtNLM"/>
    </source>
</evidence>
<sequence length="228" mass="25781">MSGVGEEKLLGVPKLPSGTGKNAVEAIYKILEEWDLVDQVIAMSFDTTSVKIGHLNGTCTVLLDKIGRGLLWLVCRHHTLELILAKVFTLCCGPSRSPENPLFKGFQKVWHGIVRNNFKILEVTPEPVSFKETALSSLTNLLNKTVKIPRDDYQDLIELTNTVLGKPPEKIHWQEPDPVHHPRWICKLSYGIKIYLFHNKKDVGNLTKRENAKPKKFIKFGALQRHGL</sequence>
<dbReference type="OrthoDB" id="6626714at2759"/>
<comment type="caution">
    <text evidence="1">The sequence shown here is derived from an EMBL/GenBank/DDBJ whole genome shotgun (WGS) entry which is preliminary data.</text>
</comment>
<reference evidence="1 2" key="1">
    <citation type="journal article" date="2019" name="Sci. Rep.">
        <title>Orb-weaving spider Araneus ventricosus genome elucidates the spidroin gene catalogue.</title>
        <authorList>
            <person name="Kono N."/>
            <person name="Nakamura H."/>
            <person name="Ohtoshi R."/>
            <person name="Moran D.A.P."/>
            <person name="Shinohara A."/>
            <person name="Yoshida Y."/>
            <person name="Fujiwara M."/>
            <person name="Mori M."/>
            <person name="Tomita M."/>
            <person name="Arakawa K."/>
        </authorList>
    </citation>
    <scope>NUCLEOTIDE SEQUENCE [LARGE SCALE GENOMIC DNA]</scope>
</reference>
<protein>
    <recommendedName>
        <fullName evidence="3">DUF659 domain-containing protein</fullName>
    </recommendedName>
</protein>
<name>A0A4Y2QB52_ARAVE</name>
<dbReference type="AlphaFoldDB" id="A0A4Y2QB52"/>
<gene>
    <name evidence="1" type="ORF">AVEN_37564_1</name>
</gene>
<dbReference type="Proteomes" id="UP000499080">
    <property type="component" value="Unassembled WGS sequence"/>
</dbReference>
<evidence type="ECO:0000313" key="1">
    <source>
        <dbReference type="EMBL" id="GBN59857.1"/>
    </source>
</evidence>
<evidence type="ECO:0000313" key="2">
    <source>
        <dbReference type="Proteomes" id="UP000499080"/>
    </source>
</evidence>
<accession>A0A4Y2QB52</accession>
<proteinExistence type="predicted"/>